<comment type="caution">
    <text evidence="9">The sequence shown here is derived from an EMBL/GenBank/DDBJ whole genome shotgun (WGS) entry which is preliminary data.</text>
</comment>
<accession>A0A511VEJ2</accession>
<evidence type="ECO:0000256" key="1">
    <source>
        <dbReference type="ARBA" id="ARBA00004141"/>
    </source>
</evidence>
<feature type="transmembrane region" description="Helical" evidence="8">
    <location>
        <begin position="379"/>
        <end position="403"/>
    </location>
</feature>
<feature type="transmembrane region" description="Helical" evidence="8">
    <location>
        <begin position="223"/>
        <end position="249"/>
    </location>
</feature>
<organism evidence="9 10">
    <name type="scientific">Aneurinibacillus danicus</name>
    <dbReference type="NCBI Taxonomy" id="267746"/>
    <lineage>
        <taxon>Bacteria</taxon>
        <taxon>Bacillati</taxon>
        <taxon>Bacillota</taxon>
        <taxon>Bacilli</taxon>
        <taxon>Bacillales</taxon>
        <taxon>Paenibacillaceae</taxon>
        <taxon>Aneurinibacillus group</taxon>
        <taxon>Aneurinibacillus</taxon>
    </lineage>
</organism>
<sequence>MTTVGYWFVFLALAYTALLISIGRIARRKAAGGSGYFVGGRNFSTLFVTVCITGLFSGSSFISIIELSYLKGVSAVWYGVAETLQVLLIATLLIAPFRKKLVITVSGLIGDHFGRKARALGGAITAFAFPMWSVATALAFASALHVFTGISLLGSVALTAVLLFAYLQFGGMWAIGYTQLLNTIVFYIMLAVGFLAVFIYPGIDGLKEFAAAKPQMYSLSGAGVQTIVAWFGTFIVNVVLAQAAFQMALSCRTPEEGKRGLLWAAILGIPLIIGAVVFGLAAASAVPEETRGLIAIPQYLMQTLPAPLVALFFLGFWACALSWGAPCQFSGATSLGKDVGEAVNPGQSEQTYIRYTKWSLALLTVLMVVFASLRAEQSAWWNILAWVTRNSATFAPVLAALFWPLATRRAVFAAMAIGSFTGLFWYHLSDWKINDFFLNTHPVWPGMIANILTLVAVTLVENAGRIAWNPDAGRATLGQSCLAIGVVAAALTALNFSWLYEKGLLGLGLFIVCISAFFALMTFTASRNQKEAYNIPEKKTASAR</sequence>
<feature type="transmembrane region" description="Helical" evidence="8">
    <location>
        <begin position="480"/>
        <end position="498"/>
    </location>
</feature>
<feature type="transmembrane region" description="Helical" evidence="8">
    <location>
        <begin position="448"/>
        <end position="468"/>
    </location>
</feature>
<evidence type="ECO:0000313" key="9">
    <source>
        <dbReference type="EMBL" id="GEN35983.1"/>
    </source>
</evidence>
<feature type="transmembrane region" description="Helical" evidence="8">
    <location>
        <begin position="355"/>
        <end position="373"/>
    </location>
</feature>
<protein>
    <submittedName>
        <fullName evidence="9">Sodium:solute symporter</fullName>
    </submittedName>
</protein>
<keyword evidence="10" id="KW-1185">Reference proteome</keyword>
<feature type="transmembrane region" description="Helical" evidence="8">
    <location>
        <begin position="261"/>
        <end position="286"/>
    </location>
</feature>
<dbReference type="AlphaFoldDB" id="A0A511VEJ2"/>
<evidence type="ECO:0000256" key="7">
    <source>
        <dbReference type="RuleBase" id="RU362091"/>
    </source>
</evidence>
<dbReference type="InterPro" id="IPR038377">
    <property type="entry name" value="Na/Glc_symporter_sf"/>
</dbReference>
<keyword evidence="5 8" id="KW-1133">Transmembrane helix</keyword>
<dbReference type="Pfam" id="PF00474">
    <property type="entry name" value="SSF"/>
    <property type="match status" value="1"/>
</dbReference>
<gene>
    <name evidence="9" type="ORF">ADA01nite_34430</name>
</gene>
<dbReference type="GO" id="GO:0005886">
    <property type="term" value="C:plasma membrane"/>
    <property type="evidence" value="ECO:0007669"/>
    <property type="project" value="TreeGrafter"/>
</dbReference>
<evidence type="ECO:0000313" key="10">
    <source>
        <dbReference type="Proteomes" id="UP000321157"/>
    </source>
</evidence>
<evidence type="ECO:0000256" key="4">
    <source>
        <dbReference type="ARBA" id="ARBA00022692"/>
    </source>
</evidence>
<evidence type="ECO:0000256" key="6">
    <source>
        <dbReference type="ARBA" id="ARBA00023136"/>
    </source>
</evidence>
<feature type="transmembrane region" description="Helical" evidence="8">
    <location>
        <begin position="306"/>
        <end position="325"/>
    </location>
</feature>
<evidence type="ECO:0000256" key="8">
    <source>
        <dbReference type="SAM" id="Phobius"/>
    </source>
</evidence>
<feature type="transmembrane region" description="Helical" evidence="8">
    <location>
        <begin position="6"/>
        <end position="26"/>
    </location>
</feature>
<dbReference type="RefSeq" id="WP_146811488.1">
    <property type="nucleotide sequence ID" value="NZ_BJXX01000162.1"/>
</dbReference>
<dbReference type="PROSITE" id="PS50283">
    <property type="entry name" value="NA_SOLUT_SYMP_3"/>
    <property type="match status" value="1"/>
</dbReference>
<evidence type="ECO:0000256" key="5">
    <source>
        <dbReference type="ARBA" id="ARBA00022989"/>
    </source>
</evidence>
<dbReference type="PANTHER" id="PTHR48086">
    <property type="entry name" value="SODIUM/PROLINE SYMPORTER-RELATED"/>
    <property type="match status" value="1"/>
</dbReference>
<reference evidence="9 10" key="1">
    <citation type="submission" date="2019-07" db="EMBL/GenBank/DDBJ databases">
        <title>Whole genome shotgun sequence of Aneurinibacillus danicus NBRC 102444.</title>
        <authorList>
            <person name="Hosoyama A."/>
            <person name="Uohara A."/>
            <person name="Ohji S."/>
            <person name="Ichikawa N."/>
        </authorList>
    </citation>
    <scope>NUCLEOTIDE SEQUENCE [LARGE SCALE GENOMIC DNA]</scope>
    <source>
        <strain evidence="9 10">NBRC 102444</strain>
    </source>
</reference>
<evidence type="ECO:0000256" key="2">
    <source>
        <dbReference type="ARBA" id="ARBA00006434"/>
    </source>
</evidence>
<feature type="transmembrane region" description="Helical" evidence="8">
    <location>
        <begin position="118"/>
        <end position="140"/>
    </location>
</feature>
<feature type="transmembrane region" description="Helical" evidence="8">
    <location>
        <begin position="75"/>
        <end position="97"/>
    </location>
</feature>
<dbReference type="InterPro" id="IPR050277">
    <property type="entry name" value="Sodium:Solute_Symporter"/>
</dbReference>
<name>A0A511VEJ2_9BACL</name>
<dbReference type="CDD" id="cd10322">
    <property type="entry name" value="SLC5sbd"/>
    <property type="match status" value="1"/>
</dbReference>
<feature type="transmembrane region" description="Helical" evidence="8">
    <location>
        <begin position="504"/>
        <end position="523"/>
    </location>
</feature>
<evidence type="ECO:0000256" key="3">
    <source>
        <dbReference type="ARBA" id="ARBA00022448"/>
    </source>
</evidence>
<dbReference type="OrthoDB" id="9789704at2"/>
<feature type="transmembrane region" description="Helical" evidence="8">
    <location>
        <begin position="179"/>
        <end position="203"/>
    </location>
</feature>
<feature type="transmembrane region" description="Helical" evidence="8">
    <location>
        <begin position="146"/>
        <end position="167"/>
    </location>
</feature>
<feature type="transmembrane region" description="Helical" evidence="8">
    <location>
        <begin position="46"/>
        <end position="69"/>
    </location>
</feature>
<dbReference type="EMBL" id="BJXX01000162">
    <property type="protein sequence ID" value="GEN35983.1"/>
    <property type="molecule type" value="Genomic_DNA"/>
</dbReference>
<dbReference type="InterPro" id="IPR001734">
    <property type="entry name" value="Na/solute_symporter"/>
</dbReference>
<keyword evidence="3" id="KW-0813">Transport</keyword>
<dbReference type="PANTHER" id="PTHR48086:SF7">
    <property type="entry name" value="SODIUM-SOLUTE SYMPORTER-RELATED"/>
    <property type="match status" value="1"/>
</dbReference>
<dbReference type="Proteomes" id="UP000321157">
    <property type="component" value="Unassembled WGS sequence"/>
</dbReference>
<dbReference type="Gene3D" id="1.20.1730.10">
    <property type="entry name" value="Sodium/glucose cotransporter"/>
    <property type="match status" value="1"/>
</dbReference>
<dbReference type="GO" id="GO:0022857">
    <property type="term" value="F:transmembrane transporter activity"/>
    <property type="evidence" value="ECO:0007669"/>
    <property type="project" value="InterPro"/>
</dbReference>
<proteinExistence type="inferred from homology"/>
<feature type="transmembrane region" description="Helical" evidence="8">
    <location>
        <begin position="410"/>
        <end position="428"/>
    </location>
</feature>
<keyword evidence="4 8" id="KW-0812">Transmembrane</keyword>
<comment type="subcellular location">
    <subcellularLocation>
        <location evidence="1">Membrane</location>
        <topology evidence="1">Multi-pass membrane protein</topology>
    </subcellularLocation>
</comment>
<keyword evidence="6 8" id="KW-0472">Membrane</keyword>
<comment type="similarity">
    <text evidence="2 7">Belongs to the sodium:solute symporter (SSF) (TC 2.A.21) family.</text>
</comment>